<dbReference type="PANTHER" id="PTHR40088:SF2">
    <property type="entry name" value="SECRETED SUGAR HYDROLASE"/>
    <property type="match status" value="1"/>
</dbReference>
<evidence type="ECO:0000313" key="7">
    <source>
        <dbReference type="Proteomes" id="UP000183788"/>
    </source>
</evidence>
<dbReference type="GO" id="GO:0016837">
    <property type="term" value="F:carbon-oxygen lyase activity, acting on polysaccharides"/>
    <property type="evidence" value="ECO:0007669"/>
    <property type="project" value="TreeGrafter"/>
</dbReference>
<evidence type="ECO:0000313" key="5">
    <source>
        <dbReference type="EMBL" id="SFW66168.1"/>
    </source>
</evidence>
<evidence type="ECO:0000256" key="2">
    <source>
        <dbReference type="ARBA" id="ARBA00022525"/>
    </source>
</evidence>
<evidence type="ECO:0000256" key="1">
    <source>
        <dbReference type="ARBA" id="ARBA00004613"/>
    </source>
</evidence>
<organism evidence="5 7">
    <name type="scientific">Chitinophaga sancti</name>
    <dbReference type="NCBI Taxonomy" id="1004"/>
    <lineage>
        <taxon>Bacteria</taxon>
        <taxon>Pseudomonadati</taxon>
        <taxon>Bacteroidota</taxon>
        <taxon>Chitinophagia</taxon>
        <taxon>Chitinophagales</taxon>
        <taxon>Chitinophagaceae</taxon>
        <taxon>Chitinophaga</taxon>
    </lineage>
</organism>
<dbReference type="EMBL" id="CP140154">
    <property type="protein sequence ID" value="WQG90027.1"/>
    <property type="molecule type" value="Genomic_DNA"/>
</dbReference>
<accession>A0A1K1R208</accession>
<dbReference type="STRING" id="1004.SAMN05661012_03291"/>
<dbReference type="InterPro" id="IPR006626">
    <property type="entry name" value="PbH1"/>
</dbReference>
<dbReference type="PANTHER" id="PTHR40088">
    <property type="entry name" value="PECTATE LYASE (EUROFUNG)"/>
    <property type="match status" value="1"/>
</dbReference>
<protein>
    <submittedName>
        <fullName evidence="5">Right handed beta helix region</fullName>
    </submittedName>
    <submittedName>
        <fullName evidence="6">Right-handed parallel beta-helix repeat-containing protein</fullName>
    </submittedName>
</protein>
<dbReference type="InterPro" id="IPR012334">
    <property type="entry name" value="Pectin_lyas_fold"/>
</dbReference>
<name>A0A1K1R208_9BACT</name>
<evidence type="ECO:0000313" key="6">
    <source>
        <dbReference type="EMBL" id="WQG90027.1"/>
    </source>
</evidence>
<comment type="subcellular location">
    <subcellularLocation>
        <location evidence="1">Secreted</location>
    </subcellularLocation>
</comment>
<dbReference type="InterPro" id="IPR039448">
    <property type="entry name" value="Beta_helix"/>
</dbReference>
<reference evidence="5 7" key="1">
    <citation type="submission" date="2016-11" db="EMBL/GenBank/DDBJ databases">
        <authorList>
            <person name="Jaros S."/>
            <person name="Januszkiewicz K."/>
            <person name="Wedrychowicz H."/>
        </authorList>
    </citation>
    <scope>NUCLEOTIDE SEQUENCE [LARGE SCALE GENOMIC DNA]</scope>
    <source>
        <strain evidence="5 7">DSM 784</strain>
    </source>
</reference>
<dbReference type="Proteomes" id="UP000183788">
    <property type="component" value="Unassembled WGS sequence"/>
</dbReference>
<dbReference type="AlphaFoldDB" id="A0A1K1R208"/>
<dbReference type="OrthoDB" id="8660908at2"/>
<dbReference type="SMART" id="SM00710">
    <property type="entry name" value="PbH1"/>
    <property type="match status" value="5"/>
</dbReference>
<dbReference type="SUPFAM" id="SSF51126">
    <property type="entry name" value="Pectin lyase-like"/>
    <property type="match status" value="1"/>
</dbReference>
<dbReference type="RefSeq" id="WP_072362322.1">
    <property type="nucleotide sequence ID" value="NZ_CP139972.1"/>
</dbReference>
<dbReference type="InterPro" id="IPR052052">
    <property type="entry name" value="Polysaccharide_Lyase_9"/>
</dbReference>
<dbReference type="InterPro" id="IPR011050">
    <property type="entry name" value="Pectin_lyase_fold/virulence"/>
</dbReference>
<dbReference type="GO" id="GO:0005576">
    <property type="term" value="C:extracellular region"/>
    <property type="evidence" value="ECO:0007669"/>
    <property type="project" value="UniProtKB-SubCell"/>
</dbReference>
<evidence type="ECO:0000259" key="4">
    <source>
        <dbReference type="Pfam" id="PF13229"/>
    </source>
</evidence>
<dbReference type="Gene3D" id="2.160.20.10">
    <property type="entry name" value="Single-stranded right-handed beta-helix, Pectin lyase-like"/>
    <property type="match status" value="1"/>
</dbReference>
<sequence>MKINLMIALLVFACTSCSKNEDQVKLPTPATTAAIGEVTAAATTTVTTEAALKTAVANAKAGDVITISGTINLTSTLQLLNSGTSSSKINISGGTLNAAKAGSWAVKVNGSYWNIQNMRITGGPSSGIVFQSGGNNYVNNITADYNGNTGIQVYNGAYNVSVNNCHSNQNYDVSAGGEDADGFACKLSSGAGNSFTGCYASYNSDDGWDLYGNPYPVKISGCTAEHNGKGSNGDGNGFKLGSSGQSIAHTITNCVSNYNSPGWGFTRNGNAKGVIKYSGLSGTGNAAGLIDL</sequence>
<dbReference type="Pfam" id="PF13229">
    <property type="entry name" value="Beta_helix"/>
    <property type="match status" value="1"/>
</dbReference>
<gene>
    <name evidence="5" type="ORF">SAMN05661012_03291</name>
    <name evidence="6" type="ORF">SR876_00850</name>
</gene>
<evidence type="ECO:0000256" key="3">
    <source>
        <dbReference type="ARBA" id="ARBA00022729"/>
    </source>
</evidence>
<feature type="domain" description="Right handed beta helix" evidence="4">
    <location>
        <begin position="106"/>
        <end position="260"/>
    </location>
</feature>
<proteinExistence type="predicted"/>
<reference evidence="6 8" key="2">
    <citation type="submission" date="2023-11" db="EMBL/GenBank/DDBJ databases">
        <title>MicrobeMod: A computational toolkit for identifying prokaryotic methylation and restriction-modification with nanopore sequencing.</title>
        <authorList>
            <person name="Crits-Christoph A."/>
            <person name="Kang S.C."/>
            <person name="Lee H."/>
            <person name="Ostrov N."/>
        </authorList>
    </citation>
    <scope>NUCLEOTIDE SEQUENCE [LARGE SCALE GENOMIC DNA]</scope>
    <source>
        <strain evidence="6 8">ATCC 23090</strain>
    </source>
</reference>
<keyword evidence="2" id="KW-0964">Secreted</keyword>
<dbReference type="EMBL" id="FPIZ01000010">
    <property type="protein sequence ID" value="SFW66168.1"/>
    <property type="molecule type" value="Genomic_DNA"/>
</dbReference>
<keyword evidence="3" id="KW-0732">Signal</keyword>
<dbReference type="Proteomes" id="UP001326715">
    <property type="component" value="Chromosome"/>
</dbReference>
<keyword evidence="8" id="KW-1185">Reference proteome</keyword>
<evidence type="ECO:0000313" key="8">
    <source>
        <dbReference type="Proteomes" id="UP001326715"/>
    </source>
</evidence>